<evidence type="ECO:0000313" key="2">
    <source>
        <dbReference type="Proteomes" id="UP000886758"/>
    </source>
</evidence>
<dbReference type="SUPFAM" id="SSF53474">
    <property type="entry name" value="alpha/beta-Hydrolases"/>
    <property type="match status" value="1"/>
</dbReference>
<reference evidence="1" key="2">
    <citation type="journal article" date="2021" name="PeerJ">
        <title>Extensive microbial diversity within the chicken gut microbiome revealed by metagenomics and culture.</title>
        <authorList>
            <person name="Gilroy R."/>
            <person name="Ravi A."/>
            <person name="Getino M."/>
            <person name="Pursley I."/>
            <person name="Horton D.L."/>
            <person name="Alikhan N.F."/>
            <person name="Baker D."/>
            <person name="Gharbi K."/>
            <person name="Hall N."/>
            <person name="Watson M."/>
            <person name="Adriaenssens E.M."/>
            <person name="Foster-Nyarko E."/>
            <person name="Jarju S."/>
            <person name="Secka A."/>
            <person name="Antonio M."/>
            <person name="Oren A."/>
            <person name="Chaudhuri R.R."/>
            <person name="La Ragione R."/>
            <person name="Hildebrand F."/>
            <person name="Pallen M.J."/>
        </authorList>
    </citation>
    <scope>NUCLEOTIDE SEQUENCE</scope>
    <source>
        <strain evidence="1">ChiW17-6978</strain>
    </source>
</reference>
<dbReference type="Proteomes" id="UP000886758">
    <property type="component" value="Unassembled WGS sequence"/>
</dbReference>
<evidence type="ECO:0000313" key="1">
    <source>
        <dbReference type="EMBL" id="HIT49961.1"/>
    </source>
</evidence>
<dbReference type="Pfam" id="PF00756">
    <property type="entry name" value="Esterase"/>
    <property type="match status" value="1"/>
</dbReference>
<evidence type="ECO:0008006" key="3">
    <source>
        <dbReference type="Google" id="ProtNLM"/>
    </source>
</evidence>
<gene>
    <name evidence="1" type="ORF">IAD46_02935</name>
</gene>
<organism evidence="1 2">
    <name type="scientific">Candidatus Pelethenecus faecipullorum</name>
    <dbReference type="NCBI Taxonomy" id="2840900"/>
    <lineage>
        <taxon>Bacteria</taxon>
        <taxon>Bacillati</taxon>
        <taxon>Mycoplasmatota</taxon>
        <taxon>Mollicutes</taxon>
        <taxon>Candidatus Pelethenecus</taxon>
    </lineage>
</organism>
<dbReference type="InterPro" id="IPR050583">
    <property type="entry name" value="Mycobacterial_A85_antigen"/>
</dbReference>
<dbReference type="InterPro" id="IPR000801">
    <property type="entry name" value="Esterase-like"/>
</dbReference>
<comment type="caution">
    <text evidence="1">The sequence shown here is derived from an EMBL/GenBank/DDBJ whole genome shotgun (WGS) entry which is preliminary data.</text>
</comment>
<reference evidence="1" key="1">
    <citation type="submission" date="2020-10" db="EMBL/GenBank/DDBJ databases">
        <authorList>
            <person name="Gilroy R."/>
        </authorList>
    </citation>
    <scope>NUCLEOTIDE SEQUENCE</scope>
    <source>
        <strain evidence="1">ChiW17-6978</strain>
    </source>
</reference>
<sequence>MLESFKINCLPLGRSLRVTVFLPKDYNNTSRYYSTIYFLDGQNVFHKETSDNGQSFLLEETLMDLSKEDKDVLVIAIDGAVDLKKRQEEYQQTILADFIDEKLHPFLKQRYRMNAYCYCVGCANAALNALYLSFKESFKGCILFAPEGNFESIVFPTEPKLYYFYTGENEANGICLQNIRLLQEKNKNVHILIDQNEIHTETAWKSKLMDAFSYLIL</sequence>
<accession>A0A9D1GSJ2</accession>
<dbReference type="Gene3D" id="3.40.50.1820">
    <property type="entry name" value="alpha/beta hydrolase"/>
    <property type="match status" value="1"/>
</dbReference>
<name>A0A9D1GSJ2_9MOLU</name>
<dbReference type="EMBL" id="DVLF01000093">
    <property type="protein sequence ID" value="HIT49961.1"/>
    <property type="molecule type" value="Genomic_DNA"/>
</dbReference>
<dbReference type="PANTHER" id="PTHR48098:SF6">
    <property type="entry name" value="FERRI-BACILLIBACTIN ESTERASE BESA"/>
    <property type="match status" value="1"/>
</dbReference>
<protein>
    <recommendedName>
        <fullName evidence="3">Esterase</fullName>
    </recommendedName>
</protein>
<proteinExistence type="predicted"/>
<dbReference type="AlphaFoldDB" id="A0A9D1GSJ2"/>
<dbReference type="PANTHER" id="PTHR48098">
    <property type="entry name" value="ENTEROCHELIN ESTERASE-RELATED"/>
    <property type="match status" value="1"/>
</dbReference>
<dbReference type="InterPro" id="IPR029058">
    <property type="entry name" value="AB_hydrolase_fold"/>
</dbReference>